<gene>
    <name evidence="1" type="ORF">FIV42_17315</name>
</gene>
<evidence type="ECO:0000313" key="1">
    <source>
        <dbReference type="EMBL" id="QDG54916.1"/>
    </source>
</evidence>
<keyword evidence="2" id="KW-1185">Reference proteome</keyword>
<dbReference type="InterPro" id="IPR036583">
    <property type="entry name" value="23S_rRNA_IVS_sf"/>
</dbReference>
<dbReference type="Proteomes" id="UP000315995">
    <property type="component" value="Chromosome"/>
</dbReference>
<dbReference type="EMBL" id="CP041186">
    <property type="protein sequence ID" value="QDG54916.1"/>
    <property type="molecule type" value="Genomic_DNA"/>
</dbReference>
<accession>A0A4Y6Q2Y6</accession>
<dbReference type="SUPFAM" id="SSF158446">
    <property type="entry name" value="IVS-encoded protein-like"/>
    <property type="match status" value="1"/>
</dbReference>
<sequence>MLGHEKLEVYGVALEFFALTSGTLEAIPRGHSKLKDQLDRASTSIMLNIAEGAGKRLPADKANFYTIARGSAFESAAVYDALQVRRLISDHDHEQGKWLLKRVVSMLNSMILNRVAQQ</sequence>
<dbReference type="NCBIfam" id="TIGR02436">
    <property type="entry name" value="four helix bundle protein"/>
    <property type="match status" value="1"/>
</dbReference>
<proteinExistence type="predicted"/>
<dbReference type="AlphaFoldDB" id="A0A4Y6Q2Y6"/>
<dbReference type="OrthoDB" id="9800370at2"/>
<dbReference type="InterPro" id="IPR012657">
    <property type="entry name" value="23S_rRNA-intervening_sequence"/>
</dbReference>
<dbReference type="Gene3D" id="1.20.1440.60">
    <property type="entry name" value="23S rRNA-intervening sequence"/>
    <property type="match status" value="1"/>
</dbReference>
<dbReference type="Pfam" id="PF05635">
    <property type="entry name" value="23S_rRNA_IVP"/>
    <property type="match status" value="1"/>
</dbReference>
<dbReference type="PANTHER" id="PTHR38471">
    <property type="entry name" value="FOUR HELIX BUNDLE PROTEIN"/>
    <property type="match status" value="1"/>
</dbReference>
<accession>A0A5B8YH69</accession>
<protein>
    <submittedName>
        <fullName evidence="1">Four helix bundle protein</fullName>
    </submittedName>
</protein>
<evidence type="ECO:0000313" key="2">
    <source>
        <dbReference type="Proteomes" id="UP000315995"/>
    </source>
</evidence>
<dbReference type="PANTHER" id="PTHR38471:SF2">
    <property type="entry name" value="FOUR HELIX BUNDLE PROTEIN"/>
    <property type="match status" value="1"/>
</dbReference>
<name>A0A4Y6Q2Y6_PERCE</name>
<organism evidence="1 2">
    <name type="scientific">Persicimonas caeni</name>
    <dbReference type="NCBI Taxonomy" id="2292766"/>
    <lineage>
        <taxon>Bacteria</taxon>
        <taxon>Deltaproteobacteria</taxon>
        <taxon>Bradymonadales</taxon>
        <taxon>Bradymonadaceae</taxon>
        <taxon>Persicimonas</taxon>
    </lineage>
</organism>
<reference evidence="1 2" key="1">
    <citation type="submission" date="2019-06" db="EMBL/GenBank/DDBJ databases">
        <title>Persicimonas caeni gen. nov., sp. nov., a predatory bacterium isolated from solar saltern.</title>
        <authorList>
            <person name="Wang S."/>
        </authorList>
    </citation>
    <scope>NUCLEOTIDE SEQUENCE [LARGE SCALE GENOMIC DNA]</scope>
    <source>
        <strain evidence="1 2">YN101</strain>
    </source>
</reference>